<keyword evidence="3" id="KW-1185">Reference proteome</keyword>
<dbReference type="AlphaFoldDB" id="A0AAD7ALB7"/>
<gene>
    <name evidence="2" type="ORF">DFH08DRAFT_1073568</name>
</gene>
<organism evidence="2 3">
    <name type="scientific">Mycena albidolilacea</name>
    <dbReference type="NCBI Taxonomy" id="1033008"/>
    <lineage>
        <taxon>Eukaryota</taxon>
        <taxon>Fungi</taxon>
        <taxon>Dikarya</taxon>
        <taxon>Basidiomycota</taxon>
        <taxon>Agaricomycotina</taxon>
        <taxon>Agaricomycetes</taxon>
        <taxon>Agaricomycetidae</taxon>
        <taxon>Agaricales</taxon>
        <taxon>Marasmiineae</taxon>
        <taxon>Mycenaceae</taxon>
        <taxon>Mycena</taxon>
    </lineage>
</organism>
<feature type="compositionally biased region" description="Polar residues" evidence="1">
    <location>
        <begin position="48"/>
        <end position="75"/>
    </location>
</feature>
<comment type="caution">
    <text evidence="2">The sequence shown here is derived from an EMBL/GenBank/DDBJ whole genome shotgun (WGS) entry which is preliminary data.</text>
</comment>
<evidence type="ECO:0000313" key="2">
    <source>
        <dbReference type="EMBL" id="KAJ7362356.1"/>
    </source>
</evidence>
<evidence type="ECO:0000256" key="1">
    <source>
        <dbReference type="SAM" id="MobiDB-lite"/>
    </source>
</evidence>
<feature type="region of interest" description="Disordered" evidence="1">
    <location>
        <begin position="280"/>
        <end position="306"/>
    </location>
</feature>
<proteinExistence type="predicted"/>
<evidence type="ECO:0000313" key="3">
    <source>
        <dbReference type="Proteomes" id="UP001218218"/>
    </source>
</evidence>
<accession>A0AAD7ALB7</accession>
<dbReference type="EMBL" id="JARIHO010000004">
    <property type="protein sequence ID" value="KAJ7362356.1"/>
    <property type="molecule type" value="Genomic_DNA"/>
</dbReference>
<reference evidence="2" key="1">
    <citation type="submission" date="2023-03" db="EMBL/GenBank/DDBJ databases">
        <title>Massive genome expansion in bonnet fungi (Mycena s.s.) driven by repeated elements and novel gene families across ecological guilds.</title>
        <authorList>
            <consortium name="Lawrence Berkeley National Laboratory"/>
            <person name="Harder C.B."/>
            <person name="Miyauchi S."/>
            <person name="Viragh M."/>
            <person name="Kuo A."/>
            <person name="Thoen E."/>
            <person name="Andreopoulos B."/>
            <person name="Lu D."/>
            <person name="Skrede I."/>
            <person name="Drula E."/>
            <person name="Henrissat B."/>
            <person name="Morin E."/>
            <person name="Kohler A."/>
            <person name="Barry K."/>
            <person name="LaButti K."/>
            <person name="Morin E."/>
            <person name="Salamov A."/>
            <person name="Lipzen A."/>
            <person name="Mereny Z."/>
            <person name="Hegedus B."/>
            <person name="Baldrian P."/>
            <person name="Stursova M."/>
            <person name="Weitz H."/>
            <person name="Taylor A."/>
            <person name="Grigoriev I.V."/>
            <person name="Nagy L.G."/>
            <person name="Martin F."/>
            <person name="Kauserud H."/>
        </authorList>
    </citation>
    <scope>NUCLEOTIDE SEQUENCE</scope>
    <source>
        <strain evidence="2">CBHHK002</strain>
    </source>
</reference>
<dbReference type="Proteomes" id="UP001218218">
    <property type="component" value="Unassembled WGS sequence"/>
</dbReference>
<feature type="region of interest" description="Disordered" evidence="1">
    <location>
        <begin position="47"/>
        <end position="75"/>
    </location>
</feature>
<name>A0AAD7ALB7_9AGAR</name>
<sequence length="306" mass="33630">MNNIRRDLINNTYYLGVPAIRDEVTWRKMGRENTLVTADSAAAEDALTKNTGTSKTVDTTGEGGTKSQSDKSQSNTSTLLVPASLTFVALLSPEGFFLAPDGNWTRSTNFAPTFADVKLNCRAIAPSDVETFANDFTSVMQNIEWLMAQTETPGNTKQGVLTSNESPKISIKMRHVLFEENNGEADPEQVVAMEEWPVKTPEALEAIERMKDTHHVVPLPAYDTKGNIIPPVLYRDALMGAVVRVIVKLRHWNIAAKRNTSDSSRDTYVADIESLRVLTPPGKAKASRKIAQTDPGSPSKKRRVGL</sequence>
<protein>
    <submittedName>
        <fullName evidence="2">Uncharacterized protein</fullName>
    </submittedName>
</protein>